<comment type="caution">
    <text evidence="2">The sequence shown here is derived from an EMBL/GenBank/DDBJ whole genome shotgun (WGS) entry which is preliminary data.</text>
</comment>
<evidence type="ECO:0000259" key="1">
    <source>
        <dbReference type="Pfam" id="PF01261"/>
    </source>
</evidence>
<dbReference type="EMBL" id="DVNK01000052">
    <property type="protein sequence ID" value="HIU47326.1"/>
    <property type="molecule type" value="Genomic_DNA"/>
</dbReference>
<organism evidence="2 3">
    <name type="scientific">Candidatus Fimadaptatus faecigallinarum</name>
    <dbReference type="NCBI Taxonomy" id="2840814"/>
    <lineage>
        <taxon>Bacteria</taxon>
        <taxon>Bacillati</taxon>
        <taxon>Bacillota</taxon>
        <taxon>Clostridia</taxon>
        <taxon>Eubacteriales</taxon>
        <taxon>Candidatus Fimadaptatus</taxon>
    </lineage>
</organism>
<dbReference type="InterPro" id="IPR013022">
    <property type="entry name" value="Xyl_isomerase-like_TIM-brl"/>
</dbReference>
<evidence type="ECO:0000313" key="2">
    <source>
        <dbReference type="EMBL" id="HIU47326.1"/>
    </source>
</evidence>
<dbReference type="SUPFAM" id="SSF51658">
    <property type="entry name" value="Xylose isomerase-like"/>
    <property type="match status" value="1"/>
</dbReference>
<feature type="domain" description="Xylose isomerase-like TIM barrel" evidence="1">
    <location>
        <begin position="29"/>
        <end position="206"/>
    </location>
</feature>
<name>A0A9D1LSM5_9FIRM</name>
<sequence length="393" mass="43727">MYPRIFLAIDNCFASKRYTRPVDWMCITRDMGVYQIEASADTECDPLYMGPEYMARWRAEVARVADETGQTVRNLYSGHGTYATLGLMHTDAGARMFFRDNWIKRQAALAGELGAGFGFFAHGVDMSVLNDAQEYRAAYERLVDDLSDVAASGLAAGAREIGLEQMYSPHQIPFTVPGARRLVADVYAVRRAPMYLTIDVGHMNGQRRFIMPDSNQVAGAIEAARRGEPTQIYLGPDAAYRAFERAVDSEDGALSEAERICDVMDAYPHMFAEYSDGSVEHWLSELGAYAPIVHLQQSDGKSSPHWNFTRLRNANGIINAPDVLRALKAAYDAPEQPDMPPRVSEIALTLEPFISTAADVHADLKEIAESVEYWRGFVPKDGMTLDEICERLG</sequence>
<protein>
    <recommendedName>
        <fullName evidence="1">Xylose isomerase-like TIM barrel domain-containing protein</fullName>
    </recommendedName>
</protein>
<reference evidence="2" key="2">
    <citation type="journal article" date="2021" name="PeerJ">
        <title>Extensive microbial diversity within the chicken gut microbiome revealed by metagenomics and culture.</title>
        <authorList>
            <person name="Gilroy R."/>
            <person name="Ravi A."/>
            <person name="Getino M."/>
            <person name="Pursley I."/>
            <person name="Horton D.L."/>
            <person name="Alikhan N.F."/>
            <person name="Baker D."/>
            <person name="Gharbi K."/>
            <person name="Hall N."/>
            <person name="Watson M."/>
            <person name="Adriaenssens E.M."/>
            <person name="Foster-Nyarko E."/>
            <person name="Jarju S."/>
            <person name="Secka A."/>
            <person name="Antonio M."/>
            <person name="Oren A."/>
            <person name="Chaudhuri R.R."/>
            <person name="La Ragione R."/>
            <person name="Hildebrand F."/>
            <person name="Pallen M.J."/>
        </authorList>
    </citation>
    <scope>NUCLEOTIDE SEQUENCE</scope>
    <source>
        <strain evidence="2">ChiSxjej2B14-8506</strain>
    </source>
</reference>
<gene>
    <name evidence="2" type="ORF">IAC59_08750</name>
</gene>
<proteinExistence type="predicted"/>
<dbReference type="Gene3D" id="3.20.20.150">
    <property type="entry name" value="Divalent-metal-dependent TIM barrel enzymes"/>
    <property type="match status" value="2"/>
</dbReference>
<accession>A0A9D1LSM5</accession>
<reference evidence="2" key="1">
    <citation type="submission" date="2020-10" db="EMBL/GenBank/DDBJ databases">
        <authorList>
            <person name="Gilroy R."/>
        </authorList>
    </citation>
    <scope>NUCLEOTIDE SEQUENCE</scope>
    <source>
        <strain evidence="2">ChiSxjej2B14-8506</strain>
    </source>
</reference>
<evidence type="ECO:0000313" key="3">
    <source>
        <dbReference type="Proteomes" id="UP000824123"/>
    </source>
</evidence>
<dbReference type="AlphaFoldDB" id="A0A9D1LSM5"/>
<dbReference type="Proteomes" id="UP000824123">
    <property type="component" value="Unassembled WGS sequence"/>
</dbReference>
<dbReference type="InterPro" id="IPR036237">
    <property type="entry name" value="Xyl_isomerase-like_sf"/>
</dbReference>
<dbReference type="Pfam" id="PF01261">
    <property type="entry name" value="AP_endonuc_2"/>
    <property type="match status" value="1"/>
</dbReference>